<name>A0ACB7X463_9ERIC</name>
<dbReference type="EMBL" id="CM037152">
    <property type="protein sequence ID" value="KAH7835503.1"/>
    <property type="molecule type" value="Genomic_DNA"/>
</dbReference>
<evidence type="ECO:0000313" key="2">
    <source>
        <dbReference type="Proteomes" id="UP000828048"/>
    </source>
</evidence>
<evidence type="ECO:0000313" key="1">
    <source>
        <dbReference type="EMBL" id="KAH7835503.1"/>
    </source>
</evidence>
<proteinExistence type="predicted"/>
<accession>A0ACB7X463</accession>
<gene>
    <name evidence="1" type="ORF">Vadar_026766</name>
</gene>
<reference evidence="1 2" key="1">
    <citation type="journal article" date="2021" name="Hortic Res">
        <title>High-quality reference genome and annotation aids understanding of berry development for evergreen blueberry (Vaccinium darrowii).</title>
        <authorList>
            <person name="Yu J."/>
            <person name="Hulse-Kemp A.M."/>
            <person name="Babiker E."/>
            <person name="Staton M."/>
        </authorList>
    </citation>
    <scope>NUCLEOTIDE SEQUENCE [LARGE SCALE GENOMIC DNA]</scope>
    <source>
        <strain evidence="2">cv. NJ 8807/NJ 8810</strain>
        <tissue evidence="1">Young leaf</tissue>
    </source>
</reference>
<keyword evidence="2" id="KW-1185">Reference proteome</keyword>
<comment type="caution">
    <text evidence="1">The sequence shown here is derived from an EMBL/GenBank/DDBJ whole genome shotgun (WGS) entry which is preliminary data.</text>
</comment>
<organism evidence="1 2">
    <name type="scientific">Vaccinium darrowii</name>
    <dbReference type="NCBI Taxonomy" id="229202"/>
    <lineage>
        <taxon>Eukaryota</taxon>
        <taxon>Viridiplantae</taxon>
        <taxon>Streptophyta</taxon>
        <taxon>Embryophyta</taxon>
        <taxon>Tracheophyta</taxon>
        <taxon>Spermatophyta</taxon>
        <taxon>Magnoliopsida</taxon>
        <taxon>eudicotyledons</taxon>
        <taxon>Gunneridae</taxon>
        <taxon>Pentapetalae</taxon>
        <taxon>asterids</taxon>
        <taxon>Ericales</taxon>
        <taxon>Ericaceae</taxon>
        <taxon>Vaccinioideae</taxon>
        <taxon>Vaccinieae</taxon>
        <taxon>Vaccinium</taxon>
    </lineage>
</organism>
<dbReference type="Proteomes" id="UP000828048">
    <property type="component" value="Chromosome 2"/>
</dbReference>
<protein>
    <submittedName>
        <fullName evidence="1">Uncharacterized protein</fullName>
    </submittedName>
</protein>
<sequence>MGNTNSTKLQRRRGGRQPPPPSPPAALAAKKGTTVEAEESAKKLETCNFICEICIEPVISPKKKFTNNGLCAHPFCIDCINKYIRVKIEHDHVAEIKCPRLNCNKLLDPLTCRAHMPPELFEKWCDMMCERALLGLERRYCPNRECSEVVVNERGGNVKKSKCPNCNRMFCFRCGIKWHAGFRCEESGEMRDMNDVAFGVLAETKNWTRCPLCKHFVELVDGCTNVKCRCGISFCYKCGRELHRWDLQIFGHHCTSQFISLGYGYHFLSKVTQ</sequence>